<dbReference type="PANTHER" id="PTHR45661">
    <property type="entry name" value="SURFACE ANTIGEN"/>
    <property type="match status" value="1"/>
</dbReference>
<evidence type="ECO:0000313" key="2">
    <source>
        <dbReference type="Proteomes" id="UP000308978"/>
    </source>
</evidence>
<organism evidence="1 2">
    <name type="scientific">Adlercreutzia caecimuris</name>
    <dbReference type="NCBI Taxonomy" id="671266"/>
    <lineage>
        <taxon>Bacteria</taxon>
        <taxon>Bacillati</taxon>
        <taxon>Actinomycetota</taxon>
        <taxon>Coriobacteriia</taxon>
        <taxon>Eggerthellales</taxon>
        <taxon>Eggerthellaceae</taxon>
        <taxon>Adlercreutzia</taxon>
    </lineage>
</organism>
<dbReference type="InterPro" id="IPR026906">
    <property type="entry name" value="LRR_5"/>
</dbReference>
<name>A0A4S4G5G3_9ACTN</name>
<dbReference type="EMBL" id="SSTJ01000003">
    <property type="protein sequence ID" value="THG38071.1"/>
    <property type="molecule type" value="Genomic_DNA"/>
</dbReference>
<protein>
    <submittedName>
        <fullName evidence="1">Leucine-rich repeat domain-containing protein</fullName>
    </submittedName>
</protein>
<dbReference type="SUPFAM" id="SSF52058">
    <property type="entry name" value="L domain-like"/>
    <property type="match status" value="1"/>
</dbReference>
<dbReference type="InterPro" id="IPR032675">
    <property type="entry name" value="LRR_dom_sf"/>
</dbReference>
<dbReference type="PANTHER" id="PTHR45661:SF3">
    <property type="entry name" value="IG-LIKE DOMAIN-CONTAINING PROTEIN"/>
    <property type="match status" value="1"/>
</dbReference>
<dbReference type="Gene3D" id="3.80.10.10">
    <property type="entry name" value="Ribonuclease Inhibitor"/>
    <property type="match status" value="1"/>
</dbReference>
<dbReference type="GeneID" id="82191925"/>
<evidence type="ECO:0000313" key="1">
    <source>
        <dbReference type="EMBL" id="THG38071.1"/>
    </source>
</evidence>
<comment type="caution">
    <text evidence="1">The sequence shown here is derived from an EMBL/GenBank/DDBJ whole genome shotgun (WGS) entry which is preliminary data.</text>
</comment>
<dbReference type="RefSeq" id="WP_084811409.1">
    <property type="nucleotide sequence ID" value="NZ_SSTJ01000003.1"/>
</dbReference>
<dbReference type="Proteomes" id="UP000308978">
    <property type="component" value="Unassembled WGS sequence"/>
</dbReference>
<dbReference type="AlphaFoldDB" id="A0A4S4G5G3"/>
<dbReference type="InterPro" id="IPR053139">
    <property type="entry name" value="Surface_bspA-like"/>
</dbReference>
<reference evidence="1 2" key="1">
    <citation type="submission" date="2019-04" db="EMBL/GenBank/DDBJ databases">
        <title>Microbes associate with the intestines of laboratory mice.</title>
        <authorList>
            <person name="Navarre W."/>
            <person name="Wong E."/>
            <person name="Huang K.C."/>
            <person name="Tropini C."/>
            <person name="Ng K."/>
            <person name="Yu B."/>
        </authorList>
    </citation>
    <scope>NUCLEOTIDE SEQUENCE [LARGE SCALE GENOMIC DNA]</scope>
    <source>
        <strain evidence="1 2">NM80_B27</strain>
    </source>
</reference>
<accession>A0A4S4G5G3</accession>
<dbReference type="Pfam" id="PF13306">
    <property type="entry name" value="LRR_5"/>
    <property type="match status" value="1"/>
</dbReference>
<proteinExistence type="predicted"/>
<sequence length="179" mass="19651">MKDVVLRQGVMHVGYSPDGNYTIPDGFTCIVSNCFLGRQDIKSITLPSSLRVIGNGAFSCCENLEEIEFPPNIQVIEGEAFSGNRFTKVSIPGSVRNISYWSFSGSPTLERVVLEDGVESIDIQAFAKCPNLNEVRIPASAHYIAENAFESCPHLVIFAPADSYAANFARQHDISTTER</sequence>
<gene>
    <name evidence="1" type="ORF">E5986_04260</name>
</gene>